<organism evidence="2 3">
    <name type="scientific">Petrolisthes manimaculis</name>
    <dbReference type="NCBI Taxonomy" id="1843537"/>
    <lineage>
        <taxon>Eukaryota</taxon>
        <taxon>Metazoa</taxon>
        <taxon>Ecdysozoa</taxon>
        <taxon>Arthropoda</taxon>
        <taxon>Crustacea</taxon>
        <taxon>Multicrustacea</taxon>
        <taxon>Malacostraca</taxon>
        <taxon>Eumalacostraca</taxon>
        <taxon>Eucarida</taxon>
        <taxon>Decapoda</taxon>
        <taxon>Pleocyemata</taxon>
        <taxon>Anomura</taxon>
        <taxon>Galatheoidea</taxon>
        <taxon>Porcellanidae</taxon>
        <taxon>Petrolisthes</taxon>
    </lineage>
</organism>
<evidence type="ECO:0000256" key="1">
    <source>
        <dbReference type="SAM" id="Phobius"/>
    </source>
</evidence>
<proteinExistence type="predicted"/>
<sequence>MSRYKDKVTQSSKQTRAARDWRHHHATWDYQIITLIIDNLLEIISSLAIFGVTVCVAPGTRWLLHLYSRCGML</sequence>
<keyword evidence="3" id="KW-1185">Reference proteome</keyword>
<keyword evidence="1" id="KW-0472">Membrane</keyword>
<dbReference type="EMBL" id="JAWZYT010004886">
    <property type="protein sequence ID" value="KAK4292262.1"/>
    <property type="molecule type" value="Genomic_DNA"/>
</dbReference>
<reference evidence="2" key="1">
    <citation type="submission" date="2023-11" db="EMBL/GenBank/DDBJ databases">
        <title>Genome assemblies of two species of porcelain crab, Petrolisthes cinctipes and Petrolisthes manimaculis (Anomura: Porcellanidae).</title>
        <authorList>
            <person name="Angst P."/>
        </authorList>
    </citation>
    <scope>NUCLEOTIDE SEQUENCE</scope>
    <source>
        <strain evidence="2">PB745_02</strain>
        <tissue evidence="2">Gill</tissue>
    </source>
</reference>
<dbReference type="AlphaFoldDB" id="A0AAE1TNV6"/>
<feature type="transmembrane region" description="Helical" evidence="1">
    <location>
        <begin position="43"/>
        <end position="64"/>
    </location>
</feature>
<accession>A0AAE1TNV6</accession>
<comment type="caution">
    <text evidence="2">The sequence shown here is derived from an EMBL/GenBank/DDBJ whole genome shotgun (WGS) entry which is preliminary data.</text>
</comment>
<protein>
    <submittedName>
        <fullName evidence="2">Uncharacterized protein</fullName>
    </submittedName>
</protein>
<evidence type="ECO:0000313" key="2">
    <source>
        <dbReference type="EMBL" id="KAK4292262.1"/>
    </source>
</evidence>
<dbReference type="Proteomes" id="UP001292094">
    <property type="component" value="Unassembled WGS sequence"/>
</dbReference>
<keyword evidence="1" id="KW-1133">Transmembrane helix</keyword>
<gene>
    <name evidence="2" type="ORF">Pmani_034957</name>
</gene>
<evidence type="ECO:0000313" key="3">
    <source>
        <dbReference type="Proteomes" id="UP001292094"/>
    </source>
</evidence>
<keyword evidence="1" id="KW-0812">Transmembrane</keyword>
<name>A0AAE1TNV6_9EUCA</name>